<gene>
    <name evidence="3" type="ORF">NEMBOFW57_003452</name>
</gene>
<dbReference type="AlphaFoldDB" id="A0AAD4I2P6"/>
<evidence type="ECO:0000256" key="2">
    <source>
        <dbReference type="SAM" id="Phobius"/>
    </source>
</evidence>
<dbReference type="EMBL" id="JAHCVI010000001">
    <property type="protein sequence ID" value="KAG7293402.1"/>
    <property type="molecule type" value="Genomic_DNA"/>
</dbReference>
<evidence type="ECO:0000256" key="1">
    <source>
        <dbReference type="SAM" id="MobiDB-lite"/>
    </source>
</evidence>
<sequence>MAHTYRILRRPWRARRPLYWGMLPELAGIVPLLVLFGVQQPDAFRSLFWRIGFEHKLNSNPNMILYAYANHQPLPTIVWSQTVYGQAGPDYADSRYPSPVAWYIRYGCDLARALWRLCLRCLAMVPNKQLDMDDSDDEDEYGHGPKGKGAAVEMQPTPPV</sequence>
<keyword evidence="4" id="KW-1185">Reference proteome</keyword>
<dbReference type="Proteomes" id="UP001197093">
    <property type="component" value="Unassembled WGS sequence"/>
</dbReference>
<protein>
    <submittedName>
        <fullName evidence="3">Uncharacterized protein</fullName>
    </submittedName>
</protein>
<feature type="transmembrane region" description="Helical" evidence="2">
    <location>
        <begin position="18"/>
        <end position="38"/>
    </location>
</feature>
<keyword evidence="2" id="KW-0812">Transmembrane</keyword>
<name>A0AAD4I2P6_9PEZI</name>
<evidence type="ECO:0000313" key="3">
    <source>
        <dbReference type="EMBL" id="KAG7293402.1"/>
    </source>
</evidence>
<feature type="region of interest" description="Disordered" evidence="1">
    <location>
        <begin position="133"/>
        <end position="160"/>
    </location>
</feature>
<comment type="caution">
    <text evidence="3">The sequence shown here is derived from an EMBL/GenBank/DDBJ whole genome shotgun (WGS) entry which is preliminary data.</text>
</comment>
<proteinExistence type="predicted"/>
<organism evidence="3 4">
    <name type="scientific">Staphylotrichum longicolle</name>
    <dbReference type="NCBI Taxonomy" id="669026"/>
    <lineage>
        <taxon>Eukaryota</taxon>
        <taxon>Fungi</taxon>
        <taxon>Dikarya</taxon>
        <taxon>Ascomycota</taxon>
        <taxon>Pezizomycotina</taxon>
        <taxon>Sordariomycetes</taxon>
        <taxon>Sordariomycetidae</taxon>
        <taxon>Sordariales</taxon>
        <taxon>Chaetomiaceae</taxon>
        <taxon>Staphylotrichum</taxon>
    </lineage>
</organism>
<evidence type="ECO:0000313" key="4">
    <source>
        <dbReference type="Proteomes" id="UP001197093"/>
    </source>
</evidence>
<accession>A0AAD4I2P6</accession>
<reference evidence="3" key="1">
    <citation type="submission" date="2023-02" db="EMBL/GenBank/DDBJ databases">
        <authorList>
            <person name="Palmer J.M."/>
        </authorList>
    </citation>
    <scope>NUCLEOTIDE SEQUENCE</scope>
    <source>
        <strain evidence="3">FW57</strain>
    </source>
</reference>
<keyword evidence="2" id="KW-1133">Transmembrane helix</keyword>
<keyword evidence="2" id="KW-0472">Membrane</keyword>